<keyword evidence="3" id="KW-1185">Reference proteome</keyword>
<organism evidence="2 3">
    <name type="scientific">Lophium mytilinum</name>
    <dbReference type="NCBI Taxonomy" id="390894"/>
    <lineage>
        <taxon>Eukaryota</taxon>
        <taxon>Fungi</taxon>
        <taxon>Dikarya</taxon>
        <taxon>Ascomycota</taxon>
        <taxon>Pezizomycotina</taxon>
        <taxon>Dothideomycetes</taxon>
        <taxon>Pleosporomycetidae</taxon>
        <taxon>Mytilinidiales</taxon>
        <taxon>Mytilinidiaceae</taxon>
        <taxon>Lophium</taxon>
    </lineage>
</organism>
<accession>A0A6A6QVI7</accession>
<proteinExistence type="predicted"/>
<evidence type="ECO:0008006" key="4">
    <source>
        <dbReference type="Google" id="ProtNLM"/>
    </source>
</evidence>
<dbReference type="AlphaFoldDB" id="A0A6A6QVI7"/>
<evidence type="ECO:0000313" key="2">
    <source>
        <dbReference type="EMBL" id="KAF2496172.1"/>
    </source>
</evidence>
<keyword evidence="1" id="KW-0732">Signal</keyword>
<gene>
    <name evidence="2" type="ORF">BU16DRAFT_538752</name>
</gene>
<evidence type="ECO:0000313" key="3">
    <source>
        <dbReference type="Proteomes" id="UP000799750"/>
    </source>
</evidence>
<name>A0A6A6QVI7_9PEZI</name>
<protein>
    <recommendedName>
        <fullName evidence="4">Secreted protein</fullName>
    </recommendedName>
</protein>
<feature type="signal peptide" evidence="1">
    <location>
        <begin position="1"/>
        <end position="24"/>
    </location>
</feature>
<feature type="chain" id="PRO_5025365406" description="Secreted protein" evidence="1">
    <location>
        <begin position="25"/>
        <end position="139"/>
    </location>
</feature>
<sequence>MTGSSWKAVAAGSCLVAVPDVVMCTVPHTTNRQNRPNRRFKRSENAGPSKCCLNVRHFLASPKRVLGKKGTAAVNFGNIDDSTAPSRRTPHQALILGQLPSMTENRPPKEGIRPQFVCIQLFVWASGSAEATGGNLPEP</sequence>
<dbReference type="EMBL" id="MU004188">
    <property type="protein sequence ID" value="KAF2496172.1"/>
    <property type="molecule type" value="Genomic_DNA"/>
</dbReference>
<dbReference type="Proteomes" id="UP000799750">
    <property type="component" value="Unassembled WGS sequence"/>
</dbReference>
<evidence type="ECO:0000256" key="1">
    <source>
        <dbReference type="SAM" id="SignalP"/>
    </source>
</evidence>
<reference evidence="2" key="1">
    <citation type="journal article" date="2020" name="Stud. Mycol.">
        <title>101 Dothideomycetes genomes: a test case for predicting lifestyles and emergence of pathogens.</title>
        <authorList>
            <person name="Haridas S."/>
            <person name="Albert R."/>
            <person name="Binder M."/>
            <person name="Bloem J."/>
            <person name="Labutti K."/>
            <person name="Salamov A."/>
            <person name="Andreopoulos B."/>
            <person name="Baker S."/>
            <person name="Barry K."/>
            <person name="Bills G."/>
            <person name="Bluhm B."/>
            <person name="Cannon C."/>
            <person name="Castanera R."/>
            <person name="Culley D."/>
            <person name="Daum C."/>
            <person name="Ezra D."/>
            <person name="Gonzalez J."/>
            <person name="Henrissat B."/>
            <person name="Kuo A."/>
            <person name="Liang C."/>
            <person name="Lipzen A."/>
            <person name="Lutzoni F."/>
            <person name="Magnuson J."/>
            <person name="Mondo S."/>
            <person name="Nolan M."/>
            <person name="Ohm R."/>
            <person name="Pangilinan J."/>
            <person name="Park H.-J."/>
            <person name="Ramirez L."/>
            <person name="Alfaro M."/>
            <person name="Sun H."/>
            <person name="Tritt A."/>
            <person name="Yoshinaga Y."/>
            <person name="Zwiers L.-H."/>
            <person name="Turgeon B."/>
            <person name="Goodwin S."/>
            <person name="Spatafora J."/>
            <person name="Crous P."/>
            <person name="Grigoriev I."/>
        </authorList>
    </citation>
    <scope>NUCLEOTIDE SEQUENCE</scope>
    <source>
        <strain evidence="2">CBS 269.34</strain>
    </source>
</reference>